<dbReference type="PANTHER" id="PTHR43316:SF3">
    <property type="entry name" value="HALOACID DEHALOGENASE, TYPE II (AFU_ORTHOLOGUE AFUA_2G07750)-RELATED"/>
    <property type="match status" value="1"/>
</dbReference>
<dbReference type="SFLD" id="SFLDS00003">
    <property type="entry name" value="Haloacid_Dehalogenase"/>
    <property type="match status" value="1"/>
</dbReference>
<evidence type="ECO:0000313" key="4">
    <source>
        <dbReference type="Proteomes" id="UP001235343"/>
    </source>
</evidence>
<comment type="similarity">
    <text evidence="1">Belongs to the HAD-like hydrolase superfamily. S-2-haloalkanoic acid dehalogenase family.</text>
</comment>
<comment type="caution">
    <text evidence="3">The sequence shown here is derived from an EMBL/GenBank/DDBJ whole genome shotgun (WGS) entry which is preliminary data.</text>
</comment>
<evidence type="ECO:0000256" key="2">
    <source>
        <dbReference type="ARBA" id="ARBA00022801"/>
    </source>
</evidence>
<dbReference type="NCBIfam" id="TIGR01549">
    <property type="entry name" value="HAD-SF-IA-v1"/>
    <property type="match status" value="1"/>
</dbReference>
<dbReference type="Gene3D" id="1.10.150.240">
    <property type="entry name" value="Putative phosphatase, domain 2"/>
    <property type="match status" value="1"/>
</dbReference>
<dbReference type="InterPro" id="IPR006328">
    <property type="entry name" value="2-HAD"/>
</dbReference>
<organism evidence="3 4">
    <name type="scientific">Aquibacillus rhizosphaerae</name>
    <dbReference type="NCBI Taxonomy" id="3051431"/>
    <lineage>
        <taxon>Bacteria</taxon>
        <taxon>Bacillati</taxon>
        <taxon>Bacillota</taxon>
        <taxon>Bacilli</taxon>
        <taxon>Bacillales</taxon>
        <taxon>Bacillaceae</taxon>
        <taxon>Aquibacillus</taxon>
    </lineage>
</organism>
<dbReference type="InterPro" id="IPR036412">
    <property type="entry name" value="HAD-like_sf"/>
</dbReference>
<keyword evidence="4" id="KW-1185">Reference proteome</keyword>
<evidence type="ECO:0000313" key="3">
    <source>
        <dbReference type="EMBL" id="MDL4843030.1"/>
    </source>
</evidence>
<proteinExistence type="inferred from homology"/>
<dbReference type="InterPro" id="IPR006439">
    <property type="entry name" value="HAD-SF_hydro_IA"/>
</dbReference>
<gene>
    <name evidence="3" type="ORF">QQS35_21570</name>
</gene>
<dbReference type="Gene3D" id="3.40.50.1000">
    <property type="entry name" value="HAD superfamily/HAD-like"/>
    <property type="match status" value="1"/>
</dbReference>
<keyword evidence="2" id="KW-0378">Hydrolase</keyword>
<dbReference type="Proteomes" id="UP001235343">
    <property type="component" value="Unassembled WGS sequence"/>
</dbReference>
<accession>A0ABT7LAZ2</accession>
<dbReference type="SFLD" id="SFLDG01135">
    <property type="entry name" value="C1.5.6:_HAD__Beta-PGM__Phospha"/>
    <property type="match status" value="1"/>
</dbReference>
<name>A0ABT7LAZ2_9BACI</name>
<dbReference type="PRINTS" id="PR00413">
    <property type="entry name" value="HADHALOGNASE"/>
</dbReference>
<dbReference type="SFLD" id="SFLDG01129">
    <property type="entry name" value="C1.5:_HAD__Beta-PGM__Phosphata"/>
    <property type="match status" value="1"/>
</dbReference>
<sequence>MGSIKTIIFDAYGTLYDVQSVTTTLDNFYPKKGAEISKSWREKQIEYSLLRELMGNYLSFYEITKDALLYAIEKHGETVNKQQTKTLLEVYLHLKPYPEVKGVLSQLNHQQLAIFSNGSHNMLDPLVKNTGMKNYFEQVISVDEIKHFKPTIAAYDYATKKLGIRKDEILFVSSNGWDISGAKNYGFHTAWINRKQLPIEKLNLTPDSIYTDLTGIL</sequence>
<dbReference type="InterPro" id="IPR023214">
    <property type="entry name" value="HAD_sf"/>
</dbReference>
<dbReference type="NCBIfam" id="TIGR01493">
    <property type="entry name" value="HAD-SF-IA-v2"/>
    <property type="match status" value="1"/>
</dbReference>
<protein>
    <submittedName>
        <fullName evidence="3">Haloacid dehalogenase type II</fullName>
    </submittedName>
</protein>
<dbReference type="NCBIfam" id="TIGR01509">
    <property type="entry name" value="HAD-SF-IA-v3"/>
    <property type="match status" value="1"/>
</dbReference>
<dbReference type="InterPro" id="IPR051540">
    <property type="entry name" value="S-2-haloacid_dehalogenase"/>
</dbReference>
<dbReference type="RefSeq" id="WP_285934322.1">
    <property type="nucleotide sequence ID" value="NZ_JASTZU010000063.1"/>
</dbReference>
<dbReference type="PANTHER" id="PTHR43316">
    <property type="entry name" value="HYDROLASE, HALOACID DELAHOGENASE-RELATED"/>
    <property type="match status" value="1"/>
</dbReference>
<dbReference type="SUPFAM" id="SSF56784">
    <property type="entry name" value="HAD-like"/>
    <property type="match status" value="1"/>
</dbReference>
<dbReference type="InterPro" id="IPR023198">
    <property type="entry name" value="PGP-like_dom2"/>
</dbReference>
<dbReference type="EMBL" id="JASTZU010000063">
    <property type="protein sequence ID" value="MDL4843030.1"/>
    <property type="molecule type" value="Genomic_DNA"/>
</dbReference>
<evidence type="ECO:0000256" key="1">
    <source>
        <dbReference type="ARBA" id="ARBA00008106"/>
    </source>
</evidence>
<dbReference type="NCBIfam" id="TIGR01428">
    <property type="entry name" value="HAD_type_II"/>
    <property type="match status" value="1"/>
</dbReference>
<dbReference type="Pfam" id="PF00702">
    <property type="entry name" value="Hydrolase"/>
    <property type="match status" value="1"/>
</dbReference>
<dbReference type="SFLD" id="SFLDF00045">
    <property type="entry name" value="2-haloacid_dehalogenase"/>
    <property type="match status" value="1"/>
</dbReference>
<dbReference type="CDD" id="cd02588">
    <property type="entry name" value="HAD_L2-DEX"/>
    <property type="match status" value="1"/>
</dbReference>
<reference evidence="3 4" key="1">
    <citation type="submission" date="2023-06" db="EMBL/GenBank/DDBJ databases">
        <title>Aquibacillus rhizosphaerae LR5S19.</title>
        <authorList>
            <person name="Sun J.-Q."/>
        </authorList>
    </citation>
    <scope>NUCLEOTIDE SEQUENCE [LARGE SCALE GENOMIC DNA]</scope>
    <source>
        <strain evidence="3 4">LR5S19</strain>
    </source>
</reference>